<dbReference type="KEGG" id="mela:C6568_03710"/>
<dbReference type="GO" id="GO:0004534">
    <property type="term" value="F:5'-3' RNA exonuclease activity"/>
    <property type="evidence" value="ECO:0007669"/>
    <property type="project" value="TreeGrafter"/>
</dbReference>
<dbReference type="Proteomes" id="UP000237925">
    <property type="component" value="Chromosome"/>
</dbReference>
<reference evidence="2 3" key="1">
    <citation type="submission" date="2018-03" db="EMBL/GenBank/DDBJ databases">
        <title>Genome sequencing of Melaminivora sp.</title>
        <authorList>
            <person name="Kim S.-J."/>
            <person name="Heo J."/>
            <person name="Ahn J.-H."/>
            <person name="Kwon S.-W."/>
        </authorList>
    </citation>
    <scope>NUCLEOTIDE SEQUENCE [LARGE SCALE GENOMIC DNA]</scope>
    <source>
        <strain evidence="2 3">SC2-9</strain>
    </source>
</reference>
<dbReference type="PANTHER" id="PTHR42924">
    <property type="entry name" value="EXONUCLEASE"/>
    <property type="match status" value="1"/>
</dbReference>
<dbReference type="InterPro" id="IPR052018">
    <property type="entry name" value="PHP_domain"/>
</dbReference>
<dbReference type="RefSeq" id="WP_106682945.1">
    <property type="nucleotide sequence ID" value="NZ_CP027667.1"/>
</dbReference>
<protein>
    <submittedName>
        <fullName evidence="2">Phosphatase</fullName>
    </submittedName>
</protein>
<gene>
    <name evidence="2" type="ORF">C6568_03710</name>
</gene>
<sequence>MTILLNADLHCHSVVSDGTLTPEQLAARAHANGVQLWALTDHDEIGGQRRAAAAAHALGLDYLSGVEISVSFADTTVHIVGLGFDMEDAQLAQGLQDTRGGRGERAQEIGRQLAQVGIKDAYEGALKYVGNPELISRTHFARHLVDSGVCRDTSEVFRRFLTEGHPGYVPHRWACLSDAVRWIREAGGMAVIAHPGRYRFTPTEEYALFSEFSQHGGGGVEVVTGSHMPSEYPIYAAMAQEFGLAASRGSDFHSPDESHTDLGALPDLPGQLTPVWELLEDRILRAPASPAAH</sequence>
<dbReference type="CDD" id="cd07438">
    <property type="entry name" value="PHP_HisPPase_AMP"/>
    <property type="match status" value="1"/>
</dbReference>
<dbReference type="Pfam" id="PF02811">
    <property type="entry name" value="PHP"/>
    <property type="match status" value="1"/>
</dbReference>
<organism evidence="2 3">
    <name type="scientific">Melaminivora suipulveris</name>
    <dbReference type="NCBI Taxonomy" id="2109913"/>
    <lineage>
        <taxon>Bacteria</taxon>
        <taxon>Pseudomonadati</taxon>
        <taxon>Pseudomonadota</taxon>
        <taxon>Betaproteobacteria</taxon>
        <taxon>Burkholderiales</taxon>
        <taxon>Comamonadaceae</taxon>
        <taxon>Melaminivora</taxon>
    </lineage>
</organism>
<dbReference type="SMART" id="SM00481">
    <property type="entry name" value="POLIIIAc"/>
    <property type="match status" value="1"/>
</dbReference>
<dbReference type="InterPro" id="IPR016195">
    <property type="entry name" value="Pol/histidinol_Pase-like"/>
</dbReference>
<feature type="domain" description="Polymerase/histidinol phosphatase N-terminal" evidence="1">
    <location>
        <begin position="7"/>
        <end position="72"/>
    </location>
</feature>
<evidence type="ECO:0000313" key="2">
    <source>
        <dbReference type="EMBL" id="AVO48465.1"/>
    </source>
</evidence>
<dbReference type="GO" id="GO:0035312">
    <property type="term" value="F:5'-3' DNA exonuclease activity"/>
    <property type="evidence" value="ECO:0007669"/>
    <property type="project" value="TreeGrafter"/>
</dbReference>
<dbReference type="InterPro" id="IPR004013">
    <property type="entry name" value="PHP_dom"/>
</dbReference>
<dbReference type="SUPFAM" id="SSF89550">
    <property type="entry name" value="PHP domain-like"/>
    <property type="match status" value="1"/>
</dbReference>
<dbReference type="EMBL" id="CP027667">
    <property type="protein sequence ID" value="AVO48465.1"/>
    <property type="molecule type" value="Genomic_DNA"/>
</dbReference>
<dbReference type="AlphaFoldDB" id="A0A2R3Q9J6"/>
<dbReference type="NCBIfam" id="NF041577">
    <property type="entry name" value="nside_bi_sphtase"/>
    <property type="match status" value="1"/>
</dbReference>
<dbReference type="InterPro" id="IPR003141">
    <property type="entry name" value="Pol/His_phosphatase_N"/>
</dbReference>
<dbReference type="Gene3D" id="3.20.20.140">
    <property type="entry name" value="Metal-dependent hydrolases"/>
    <property type="match status" value="1"/>
</dbReference>
<evidence type="ECO:0000313" key="3">
    <source>
        <dbReference type="Proteomes" id="UP000237925"/>
    </source>
</evidence>
<keyword evidence="3" id="KW-1185">Reference proteome</keyword>
<evidence type="ECO:0000259" key="1">
    <source>
        <dbReference type="SMART" id="SM00481"/>
    </source>
</evidence>
<accession>A0A2R3Q9J6</accession>
<dbReference type="PANTHER" id="PTHR42924:SF3">
    <property type="entry name" value="POLYMERASE_HISTIDINOL PHOSPHATASE N-TERMINAL DOMAIN-CONTAINING PROTEIN"/>
    <property type="match status" value="1"/>
</dbReference>
<proteinExistence type="predicted"/>
<name>A0A2R3Q9J6_9BURK</name>
<dbReference type="OrthoDB" id="9804333at2"/>
<dbReference type="InterPro" id="IPR049742">
    <property type="entry name" value="35NBP"/>
</dbReference>
<dbReference type="Gene3D" id="1.10.150.650">
    <property type="match status" value="1"/>
</dbReference>